<protein>
    <submittedName>
        <fullName evidence="1">Uncharacterized protein</fullName>
    </submittedName>
</protein>
<dbReference type="AlphaFoldDB" id="A0A5M8PHP8"/>
<evidence type="ECO:0000313" key="1">
    <source>
        <dbReference type="EMBL" id="KAA6408376.1"/>
    </source>
</evidence>
<organism evidence="1 2">
    <name type="scientific">Lasallia pustulata</name>
    <dbReference type="NCBI Taxonomy" id="136370"/>
    <lineage>
        <taxon>Eukaryota</taxon>
        <taxon>Fungi</taxon>
        <taxon>Dikarya</taxon>
        <taxon>Ascomycota</taxon>
        <taxon>Pezizomycotina</taxon>
        <taxon>Lecanoromycetes</taxon>
        <taxon>OSLEUM clade</taxon>
        <taxon>Umbilicariomycetidae</taxon>
        <taxon>Umbilicariales</taxon>
        <taxon>Umbilicariaceae</taxon>
        <taxon>Lasallia</taxon>
    </lineage>
</organism>
<dbReference type="OrthoDB" id="5272500at2759"/>
<accession>A0A5M8PHP8</accession>
<comment type="caution">
    <text evidence="1">The sequence shown here is derived from an EMBL/GenBank/DDBJ whole genome shotgun (WGS) entry which is preliminary data.</text>
</comment>
<sequence>MFLCGGLRHLFRSSSGKVGKAWHVASSASNQGPIDAGSITLKTEMPNIHNLAPIKRGGYHIHDISLNAFGSSCADVGHARDWRHGGHLLNVAVRSPPRRCGAIECQRGVSYHPQIAGQPAEAYILPSPLPPTPTDEATWLLHRDITYALLLPILEIHTRAVQLATSILQTRNKFDLELAFRGEARGAFSWLQCFLIEEDDWCQMRGCPACTTLHALSSEPPIRLLLLATRFSPPPHPLAFFQAALRAALHADPFWGPAHGPTSRRGRRRWREACGSWWASVRAWSARWLLVGTLLGGIPVPSLARGRRWRAVIGWGG</sequence>
<dbReference type="EMBL" id="VXIT01000014">
    <property type="protein sequence ID" value="KAA6408376.1"/>
    <property type="molecule type" value="Genomic_DNA"/>
</dbReference>
<evidence type="ECO:0000313" key="2">
    <source>
        <dbReference type="Proteomes" id="UP000324767"/>
    </source>
</evidence>
<dbReference type="Proteomes" id="UP000324767">
    <property type="component" value="Unassembled WGS sequence"/>
</dbReference>
<proteinExistence type="predicted"/>
<name>A0A5M8PHP8_9LECA</name>
<reference evidence="1 2" key="1">
    <citation type="submission" date="2019-09" db="EMBL/GenBank/DDBJ databases">
        <title>The hologenome of the rock-dwelling lichen Lasallia pustulata.</title>
        <authorList>
            <person name="Greshake Tzovaras B."/>
            <person name="Segers F."/>
            <person name="Bicker A."/>
            <person name="Dal Grande F."/>
            <person name="Otte J."/>
            <person name="Hankeln T."/>
            <person name="Schmitt I."/>
            <person name="Ebersberger I."/>
        </authorList>
    </citation>
    <scope>NUCLEOTIDE SEQUENCE [LARGE SCALE GENOMIC DNA]</scope>
    <source>
        <strain evidence="1">A1-1</strain>
    </source>
</reference>
<gene>
    <name evidence="1" type="ORF">FRX48_08118</name>
</gene>